<evidence type="ECO:0000313" key="5">
    <source>
        <dbReference type="EMBL" id="EOY27040.1"/>
    </source>
</evidence>
<dbReference type="InterPro" id="IPR008584">
    <property type="entry name" value="CXXC_Zn-binding_euk"/>
</dbReference>
<protein>
    <submittedName>
        <fullName evidence="5">Uncharacterized protein</fullName>
    </submittedName>
</protein>
<dbReference type="PANTHER" id="PTHR12857">
    <property type="entry name" value="CXXC MOTIF CONTAINING ZINC BINDING PROTEIN"/>
    <property type="match status" value="1"/>
</dbReference>
<dbReference type="Proteomes" id="UP000026915">
    <property type="component" value="Chromosome 6"/>
</dbReference>
<dbReference type="PANTHER" id="PTHR12857:SF0">
    <property type="entry name" value="CXXC MOTIF CONTAINING ZINC BINDING PROTEIN"/>
    <property type="match status" value="1"/>
</dbReference>
<keyword evidence="6" id="KW-1185">Reference proteome</keyword>
<dbReference type="OMA" id="VWEYEYL"/>
<evidence type="ECO:0000313" key="6">
    <source>
        <dbReference type="Proteomes" id="UP000026915"/>
    </source>
</evidence>
<dbReference type="InParanoid" id="A0A061GAW5"/>
<proteinExistence type="inferred from homology"/>
<reference evidence="5 6" key="1">
    <citation type="journal article" date="2013" name="Genome Biol.">
        <title>The genome sequence of the most widely cultivated cacao type and its use to identify candidate genes regulating pod color.</title>
        <authorList>
            <person name="Motamayor J.C."/>
            <person name="Mockaitis K."/>
            <person name="Schmutz J."/>
            <person name="Haiminen N."/>
            <person name="Iii D.L."/>
            <person name="Cornejo O."/>
            <person name="Findley S.D."/>
            <person name="Zheng P."/>
            <person name="Utro F."/>
            <person name="Royaert S."/>
            <person name="Saski C."/>
            <person name="Jenkins J."/>
            <person name="Podicheti R."/>
            <person name="Zhao M."/>
            <person name="Scheffler B.E."/>
            <person name="Stack J.C."/>
            <person name="Feltus F.A."/>
            <person name="Mustiga G.M."/>
            <person name="Amores F."/>
            <person name="Phillips W."/>
            <person name="Marelli J.P."/>
            <person name="May G.D."/>
            <person name="Shapiro H."/>
            <person name="Ma J."/>
            <person name="Bustamante C.D."/>
            <person name="Schnell R.J."/>
            <person name="Main D."/>
            <person name="Gilbert D."/>
            <person name="Parida L."/>
            <person name="Kuhn D.N."/>
        </authorList>
    </citation>
    <scope>NUCLEOTIDE SEQUENCE [LARGE SCALE GENOMIC DNA]</scope>
    <source>
        <strain evidence="6">cv. Matina 1-6</strain>
    </source>
</reference>
<dbReference type="GO" id="GO:0046872">
    <property type="term" value="F:metal ion binding"/>
    <property type="evidence" value="ECO:0007669"/>
    <property type="project" value="UniProtKB-KW"/>
</dbReference>
<keyword evidence="2" id="KW-0479">Metal-binding</keyword>
<keyword evidence="3" id="KW-0862">Zinc</keyword>
<dbReference type="AlphaFoldDB" id="A0A061GAW5"/>
<evidence type="ECO:0000256" key="4">
    <source>
        <dbReference type="SAM" id="MobiDB-lite"/>
    </source>
</evidence>
<feature type="region of interest" description="Disordered" evidence="4">
    <location>
        <begin position="50"/>
        <end position="71"/>
    </location>
</feature>
<evidence type="ECO:0000256" key="2">
    <source>
        <dbReference type="ARBA" id="ARBA00022723"/>
    </source>
</evidence>
<dbReference type="Pfam" id="PF05907">
    <property type="entry name" value="CXXC_Zn-b_euk"/>
    <property type="match status" value="1"/>
</dbReference>
<sequence>MEYNLLIKAALQGCTNLQLHGGFNNPNSTYRIKVKCKRCQEENVIEMSLGHVPTSSSTSRKTNSSKSPVHFDGQCDIKSCAQKIWAQMIPGCGAPYARNSKVEYKEIMKFKFGGAKPVGFIFGGG</sequence>
<dbReference type="EMBL" id="CM001884">
    <property type="protein sequence ID" value="EOY27040.1"/>
    <property type="molecule type" value="Genomic_DNA"/>
</dbReference>
<feature type="compositionally biased region" description="Low complexity" evidence="4">
    <location>
        <begin position="54"/>
        <end position="67"/>
    </location>
</feature>
<dbReference type="HOGENOM" id="CLU_114688_1_0_1"/>
<dbReference type="SUPFAM" id="SSF141678">
    <property type="entry name" value="MAL13P1.257-like"/>
    <property type="match status" value="1"/>
</dbReference>
<accession>A0A061GAW5</accession>
<comment type="similarity">
    <text evidence="1">Belongs to the UPF0587 family.</text>
</comment>
<name>A0A061GAW5_THECC</name>
<evidence type="ECO:0000256" key="3">
    <source>
        <dbReference type="ARBA" id="ARBA00022833"/>
    </source>
</evidence>
<evidence type="ECO:0000256" key="1">
    <source>
        <dbReference type="ARBA" id="ARBA00007818"/>
    </source>
</evidence>
<dbReference type="Gramene" id="EOY27040">
    <property type="protein sequence ID" value="EOY27040"/>
    <property type="gene ID" value="TCM_028988"/>
</dbReference>
<organism evidence="5 6">
    <name type="scientific">Theobroma cacao</name>
    <name type="common">Cacao</name>
    <name type="synonym">Cocoa</name>
    <dbReference type="NCBI Taxonomy" id="3641"/>
    <lineage>
        <taxon>Eukaryota</taxon>
        <taxon>Viridiplantae</taxon>
        <taxon>Streptophyta</taxon>
        <taxon>Embryophyta</taxon>
        <taxon>Tracheophyta</taxon>
        <taxon>Spermatophyta</taxon>
        <taxon>Magnoliopsida</taxon>
        <taxon>eudicotyledons</taxon>
        <taxon>Gunneridae</taxon>
        <taxon>Pentapetalae</taxon>
        <taxon>rosids</taxon>
        <taxon>malvids</taxon>
        <taxon>Malvales</taxon>
        <taxon>Malvaceae</taxon>
        <taxon>Byttnerioideae</taxon>
        <taxon>Theobroma</taxon>
    </lineage>
</organism>
<gene>
    <name evidence="5" type="ORF">TCM_028988</name>
</gene>